<proteinExistence type="predicted"/>
<evidence type="ECO:0000313" key="3">
    <source>
        <dbReference type="Proteomes" id="UP000193778"/>
    </source>
</evidence>
<organism evidence="2 3">
    <name type="scientific">Ruegeria meonggei</name>
    <dbReference type="NCBI Taxonomy" id="1446476"/>
    <lineage>
        <taxon>Bacteria</taxon>
        <taxon>Pseudomonadati</taxon>
        <taxon>Pseudomonadota</taxon>
        <taxon>Alphaproteobacteria</taxon>
        <taxon>Rhodobacterales</taxon>
        <taxon>Roseobacteraceae</taxon>
        <taxon>Ruegeria</taxon>
    </lineage>
</organism>
<evidence type="ECO:0000313" key="2">
    <source>
        <dbReference type="EMBL" id="SLN60335.1"/>
    </source>
</evidence>
<keyword evidence="3" id="KW-1185">Reference proteome</keyword>
<name>A0A1X6ZSE7_9RHOB</name>
<dbReference type="Proteomes" id="UP000193778">
    <property type="component" value="Unassembled WGS sequence"/>
</dbReference>
<dbReference type="EMBL" id="FWFP01000008">
    <property type="protein sequence ID" value="SLN60335.1"/>
    <property type="molecule type" value="Genomic_DNA"/>
</dbReference>
<sequence>MQNLICLHGQNRAGAFHSYAQSGESRDPGVACLFKAAIIFIVTSGVRANLKIRWAIQMLFLFNRLNSISVTALVMSVFAATGAIAQSNSDDAHLAIENPADLSKEEALRVYESLQRRMGRGYAAAQMDILLNYQNWPLFNDAPYISATHGQRFVNSYANRMAHNYGTLQPGEKLPMGSVLAKDSVTVTDEGNIHPGALFVMEKLADGANPDTADWRYIMVMPDGSLFGDTMGARARAVAYCHDCHEAVADRDYTFFVPEEYVVKN</sequence>
<feature type="domain" description="Cytochrome P460" evidence="1">
    <location>
        <begin position="132"/>
        <end position="255"/>
    </location>
</feature>
<dbReference type="InterPro" id="IPR038142">
    <property type="entry name" value="Cytochrome_P460_sp"/>
</dbReference>
<gene>
    <name evidence="2" type="ORF">RUM8411_02965</name>
</gene>
<dbReference type="AlphaFoldDB" id="A0A1X6ZSE7"/>
<accession>A0A1X6ZSE7</accession>
<dbReference type="InterPro" id="IPR032033">
    <property type="entry name" value="Cytochrome_P460"/>
</dbReference>
<reference evidence="3" key="1">
    <citation type="submission" date="2017-03" db="EMBL/GenBank/DDBJ databases">
        <authorList>
            <person name="Rodrigo-Torres L."/>
            <person name="Arahal R.D."/>
            <person name="Lucena T."/>
        </authorList>
    </citation>
    <scope>NUCLEOTIDE SEQUENCE [LARGE SCALE GENOMIC DNA]</scope>
    <source>
        <strain evidence="3">CECT 8411</strain>
    </source>
</reference>
<dbReference type="CDD" id="cd20716">
    <property type="entry name" value="cyt_P460_fam"/>
    <property type="match status" value="1"/>
</dbReference>
<evidence type="ECO:0000259" key="1">
    <source>
        <dbReference type="Pfam" id="PF16694"/>
    </source>
</evidence>
<protein>
    <recommendedName>
        <fullName evidence="1">Cytochrome P460 domain-containing protein</fullName>
    </recommendedName>
</protein>
<dbReference type="Gene3D" id="3.50.70.20">
    <property type="entry name" value="Cytochrome P460"/>
    <property type="match status" value="1"/>
</dbReference>
<dbReference type="Pfam" id="PF16694">
    <property type="entry name" value="Cytochrome_P460"/>
    <property type="match status" value="1"/>
</dbReference>